<evidence type="ECO:0000259" key="3">
    <source>
        <dbReference type="PROSITE" id="PS51898"/>
    </source>
</evidence>
<dbReference type="AlphaFoldDB" id="A0A2U3B9D2"/>
<dbReference type="RefSeq" id="WP_109320003.1">
    <property type="nucleotide sequence ID" value="NZ_QFWT01000005.1"/>
</dbReference>
<reference evidence="4 5" key="1">
    <citation type="submission" date="2018-05" db="EMBL/GenBank/DDBJ databases">
        <title>Vibrio limimaris sp. nov., isolated from marine sediment.</title>
        <authorList>
            <person name="Li C.-M."/>
        </authorList>
    </citation>
    <scope>NUCLEOTIDE SEQUENCE [LARGE SCALE GENOMIC DNA]</scope>
    <source>
        <strain evidence="4 5">E4404</strain>
    </source>
</reference>
<dbReference type="InterPro" id="IPR013762">
    <property type="entry name" value="Integrase-like_cat_sf"/>
</dbReference>
<feature type="compositionally biased region" description="Basic and acidic residues" evidence="2">
    <location>
        <begin position="1"/>
        <end position="11"/>
    </location>
</feature>
<dbReference type="OrthoDB" id="6091627at2"/>
<dbReference type="InterPro" id="IPR011010">
    <property type="entry name" value="DNA_brk_join_enz"/>
</dbReference>
<keyword evidence="1" id="KW-0233">DNA recombination</keyword>
<evidence type="ECO:0000256" key="1">
    <source>
        <dbReference type="ARBA" id="ARBA00023172"/>
    </source>
</evidence>
<dbReference type="Gene3D" id="1.10.443.10">
    <property type="entry name" value="Intergrase catalytic core"/>
    <property type="match status" value="1"/>
</dbReference>
<dbReference type="GO" id="GO:0015074">
    <property type="term" value="P:DNA integration"/>
    <property type="evidence" value="ECO:0007669"/>
    <property type="project" value="InterPro"/>
</dbReference>
<feature type="domain" description="Tyr recombinase" evidence="3">
    <location>
        <begin position="486"/>
        <end position="715"/>
    </location>
</feature>
<accession>A0A2U3B9D2</accession>
<dbReference type="InterPro" id="IPR002104">
    <property type="entry name" value="Integrase_catalytic"/>
</dbReference>
<comment type="caution">
    <text evidence="4">The sequence shown here is derived from an EMBL/GenBank/DDBJ whole genome shotgun (WGS) entry which is preliminary data.</text>
</comment>
<proteinExistence type="predicted"/>
<dbReference type="SUPFAM" id="SSF56349">
    <property type="entry name" value="DNA breaking-rejoining enzymes"/>
    <property type="match status" value="1"/>
</dbReference>
<evidence type="ECO:0000256" key="2">
    <source>
        <dbReference type="SAM" id="MobiDB-lite"/>
    </source>
</evidence>
<feature type="region of interest" description="Disordered" evidence="2">
    <location>
        <begin position="1"/>
        <end position="21"/>
    </location>
</feature>
<keyword evidence="5" id="KW-1185">Reference proteome</keyword>
<evidence type="ECO:0000313" key="5">
    <source>
        <dbReference type="Proteomes" id="UP000245362"/>
    </source>
</evidence>
<dbReference type="Proteomes" id="UP000245362">
    <property type="component" value="Unassembled WGS sequence"/>
</dbReference>
<protein>
    <recommendedName>
        <fullName evidence="3">Tyr recombinase domain-containing protein</fullName>
    </recommendedName>
</protein>
<dbReference type="EMBL" id="QFWT01000005">
    <property type="protein sequence ID" value="PWI33419.1"/>
    <property type="molecule type" value="Genomic_DNA"/>
</dbReference>
<name>A0A2U3B9D2_9VIBR</name>
<gene>
    <name evidence="4" type="ORF">DI392_11260</name>
</gene>
<evidence type="ECO:0000313" key="4">
    <source>
        <dbReference type="EMBL" id="PWI33419.1"/>
    </source>
</evidence>
<dbReference type="GO" id="GO:0006310">
    <property type="term" value="P:DNA recombination"/>
    <property type="evidence" value="ECO:0007669"/>
    <property type="project" value="UniProtKB-KW"/>
</dbReference>
<organism evidence="4 5">
    <name type="scientific">Vibrio albus</name>
    <dbReference type="NCBI Taxonomy" id="2200953"/>
    <lineage>
        <taxon>Bacteria</taxon>
        <taxon>Pseudomonadati</taxon>
        <taxon>Pseudomonadota</taxon>
        <taxon>Gammaproteobacteria</taxon>
        <taxon>Vibrionales</taxon>
        <taxon>Vibrionaceae</taxon>
        <taxon>Vibrio</taxon>
    </lineage>
</organism>
<dbReference type="GO" id="GO:0003677">
    <property type="term" value="F:DNA binding"/>
    <property type="evidence" value="ECO:0007669"/>
    <property type="project" value="InterPro"/>
</dbReference>
<sequence length="1029" mass="119065">MKTENIGEEKRHNKRLAHREAVKSKSRQLLEKVFPNPVQIPSETAFISSWEKYSDSLLDTYGQQRDFRLAFNHGVSLVKKYQKVHGWTLSPPSHLITNKTPTQLRSPEWLKGAWALYDAYDIWLKEKSDRDKRDVRFRYQSLILSLLMDSGQCNIDVVRSFNHQLQQDKKLNLKSFANRTFVTLKLENENLNSNAYEAGEPVTTFQCYLSVRTLGQLRLWQKLNKKEWQFPQDSKQILQALLAGFPEQKHLPTSLKQFCSCGAFWYERNANLRLSQALLEYRVGRTRSYSLPISNLVRLISPVIHPVQATSFSDFSTDVKVKHSRKLETQSKPISLKQSQFTSELKRACKPTENGEKVTEDTVRGRLEGLLEQYQMEPWQQVFIQWLIYKTHGCVAKTVHQYMLNQVKYWYLMNTESHLSELTASADIEGIYQEQIDKHLTKKSQSYFAKRLKELHGFAAPVLGLPSLSDSFFHIDAGKKHTRAGLIDEPLFKKLLQHIEKLMDLNDIDKLALQSICILAYRCGLRLNELYKLQLKNLESSKTGWLEIRPNRFGDNKTASGLRKVPVFSMLFEHECDIVADYLRLKRGQNLSKTSPLLTMGENTHRPFNTFAVSNYVGKVLRALSGEDHLVFYHLRHSCFSRLQLMLESYNPKELLPEFYPYSEKQTADLRQKLFKKTYSNGYWEIAALGGHESPQVTFMHYFHLSDLLATPSGEQDTPVSLKGAQESGLCSRRYYQSLKKDKEDITYGDFFELLADELNIENLETESEKITAEEIILQRPDKEKVSISICYQVLEAISRGERIDLLAYQYRLKQETIDKWLHNALYLKSLMASNSGSKVKYDKSGNKLDIAPLSRQFSARREHALVPGKLKTIREIEYTEKFVQQLRVHYKERSEVISDMMQYCLKHTVVSKSGVNFNSPSTLKQFIDTFQFAIPKSHWRAVKLYINTSSIKEEWQALLKGMATIEGKRGKKTGRSGTGSVRLELISPSEEKYTEGDRVNKYSSHLVVYLMFMSFVLLQNQDLLPTSS</sequence>
<dbReference type="PROSITE" id="PS51898">
    <property type="entry name" value="TYR_RECOMBINASE"/>
    <property type="match status" value="1"/>
</dbReference>